<dbReference type="InterPro" id="IPR012349">
    <property type="entry name" value="Split_barrel_FMN-bd"/>
</dbReference>
<keyword evidence="1" id="KW-0560">Oxidoreductase</keyword>
<dbReference type="Pfam" id="PF01243">
    <property type="entry name" value="PNPOx_N"/>
    <property type="match status" value="1"/>
</dbReference>
<dbReference type="SUPFAM" id="SSF50475">
    <property type="entry name" value="FMN-binding split barrel"/>
    <property type="match status" value="1"/>
</dbReference>
<evidence type="ECO:0000259" key="2">
    <source>
        <dbReference type="Pfam" id="PF01243"/>
    </source>
</evidence>
<reference evidence="3 4" key="1">
    <citation type="submission" date="2021-06" db="EMBL/GenBank/DDBJ databases">
        <title>Actinoplanes lichenicola sp. nov., and Actinoplanes ovalisporus sp. nov., isolated from lichen in Thailand.</title>
        <authorList>
            <person name="Saeng-In P."/>
            <person name="Kanchanasin P."/>
            <person name="Yuki M."/>
            <person name="Kudo T."/>
            <person name="Ohkuma M."/>
            <person name="Phongsopitanun W."/>
            <person name="Tanasupawat S."/>
        </authorList>
    </citation>
    <scope>NUCLEOTIDE SEQUENCE [LARGE SCALE GENOMIC DNA]</scope>
    <source>
        <strain evidence="3 4">NBRC 110975</strain>
    </source>
</reference>
<dbReference type="Proteomes" id="UP001519654">
    <property type="component" value="Unassembled WGS sequence"/>
</dbReference>
<evidence type="ECO:0000313" key="4">
    <source>
        <dbReference type="Proteomes" id="UP001519654"/>
    </source>
</evidence>
<dbReference type="InterPro" id="IPR052019">
    <property type="entry name" value="F420H2_bilvrd_red/Heme_oxyg"/>
</dbReference>
<comment type="caution">
    <text evidence="3">The sequence shown here is derived from an EMBL/GenBank/DDBJ whole genome shotgun (WGS) entry which is preliminary data.</text>
</comment>
<dbReference type="NCBIfam" id="TIGR03618">
    <property type="entry name" value="Rv1155_F420"/>
    <property type="match status" value="1"/>
</dbReference>
<dbReference type="RefSeq" id="WP_215788300.1">
    <property type="nucleotide sequence ID" value="NZ_JAHKKG010000005.1"/>
</dbReference>
<dbReference type="InterPro" id="IPR019920">
    <property type="entry name" value="F420-binding_dom_put"/>
</dbReference>
<dbReference type="InterPro" id="IPR011576">
    <property type="entry name" value="Pyridox_Oxase_N"/>
</dbReference>
<dbReference type="Gene3D" id="2.30.110.10">
    <property type="entry name" value="Electron Transport, Fmn-binding Protein, Chain A"/>
    <property type="match status" value="1"/>
</dbReference>
<dbReference type="PANTHER" id="PTHR35176:SF6">
    <property type="entry name" value="HEME OXYGENASE HI_0854-RELATED"/>
    <property type="match status" value="1"/>
</dbReference>
<feature type="domain" description="Pyridoxamine 5'-phosphate oxidase N-terminal" evidence="2">
    <location>
        <begin position="3"/>
        <end position="105"/>
    </location>
</feature>
<evidence type="ECO:0000313" key="3">
    <source>
        <dbReference type="EMBL" id="MBU2665063.1"/>
    </source>
</evidence>
<gene>
    <name evidence="3" type="ORF">KOI35_16290</name>
</gene>
<accession>A0ABS5YNV6</accession>
<keyword evidence="4" id="KW-1185">Reference proteome</keyword>
<evidence type="ECO:0000256" key="1">
    <source>
        <dbReference type="ARBA" id="ARBA00023002"/>
    </source>
</evidence>
<protein>
    <submittedName>
        <fullName evidence="3">PPOX class F420-dependent oxidoreductase</fullName>
    </submittedName>
</protein>
<organism evidence="3 4">
    <name type="scientific">Paractinoplanes bogorensis</name>
    <dbReference type="NCBI Taxonomy" id="1610840"/>
    <lineage>
        <taxon>Bacteria</taxon>
        <taxon>Bacillati</taxon>
        <taxon>Actinomycetota</taxon>
        <taxon>Actinomycetes</taxon>
        <taxon>Micromonosporales</taxon>
        <taxon>Micromonosporaceae</taxon>
        <taxon>Paractinoplanes</taxon>
    </lineage>
</organism>
<sequence length="137" mass="14797">MPLPDALRDLVATGPMCHLSTINPDGSPQVSVIWVGADGDGLATAHLRRQAKLRNIERDPRVVLSFDAPRAPGVFLNPYAVIQAHATVEPSDEAWDFLDGLAKIYMGPGQTFPAPKVPGFIVRYRIERVGGVGPWAS</sequence>
<name>A0ABS5YNV6_9ACTN</name>
<dbReference type="PANTHER" id="PTHR35176">
    <property type="entry name" value="HEME OXYGENASE HI_0854-RELATED"/>
    <property type="match status" value="1"/>
</dbReference>
<dbReference type="EMBL" id="JAHKKG010000005">
    <property type="protein sequence ID" value="MBU2665063.1"/>
    <property type="molecule type" value="Genomic_DNA"/>
</dbReference>
<proteinExistence type="predicted"/>